<feature type="region of interest" description="Disordered" evidence="1">
    <location>
        <begin position="1"/>
        <end position="21"/>
    </location>
</feature>
<evidence type="ECO:0000313" key="2">
    <source>
        <dbReference type="EMBL" id="OMO53967.1"/>
    </source>
</evidence>
<proteinExistence type="predicted"/>
<dbReference type="EMBL" id="AWWV01015067">
    <property type="protein sequence ID" value="OMO53967.1"/>
    <property type="molecule type" value="Genomic_DNA"/>
</dbReference>
<comment type="caution">
    <text evidence="2">The sequence shown here is derived from an EMBL/GenBank/DDBJ whole genome shotgun (WGS) entry which is preliminary data.</text>
</comment>
<dbReference type="Gramene" id="OMO53967">
    <property type="protein sequence ID" value="OMO53967"/>
    <property type="gene ID" value="CCACVL1_28172"/>
</dbReference>
<reference evidence="2 3" key="1">
    <citation type="submission" date="2013-09" db="EMBL/GenBank/DDBJ databases">
        <title>Corchorus capsularis genome sequencing.</title>
        <authorList>
            <person name="Alam M."/>
            <person name="Haque M.S."/>
            <person name="Islam M.S."/>
            <person name="Emdad E.M."/>
            <person name="Islam M.M."/>
            <person name="Ahmed B."/>
            <person name="Halim A."/>
            <person name="Hossen Q.M.M."/>
            <person name="Hossain M.Z."/>
            <person name="Ahmed R."/>
            <person name="Khan M.M."/>
            <person name="Islam R."/>
            <person name="Rashid M.M."/>
            <person name="Khan S.A."/>
            <person name="Rahman M.S."/>
            <person name="Alam M."/>
        </authorList>
    </citation>
    <scope>NUCLEOTIDE SEQUENCE [LARGE SCALE GENOMIC DNA]</scope>
    <source>
        <strain evidence="3">cv. CVL-1</strain>
        <tissue evidence="2">Whole seedling</tissue>
    </source>
</reference>
<dbReference type="Proteomes" id="UP000188268">
    <property type="component" value="Unassembled WGS sequence"/>
</dbReference>
<name>A0A1R3G7D1_COCAP</name>
<sequence>MRTFGAVESSKDVSDGSSGKDVAIEQCPCKSKGGFDGLTVSRVGLVGSHEAVKGKSNNGKVMDMVAKICREECKAHEPLMPQWYYQYHIWVGYPDFGNFTEWDHVIPPLVPQQQNS</sequence>
<protein>
    <submittedName>
        <fullName evidence="2">Uncharacterized protein</fullName>
    </submittedName>
</protein>
<gene>
    <name evidence="2" type="ORF">CCACVL1_28172</name>
</gene>
<evidence type="ECO:0000256" key="1">
    <source>
        <dbReference type="SAM" id="MobiDB-lite"/>
    </source>
</evidence>
<keyword evidence="3" id="KW-1185">Reference proteome</keyword>
<dbReference type="AlphaFoldDB" id="A0A1R3G7D1"/>
<organism evidence="2 3">
    <name type="scientific">Corchorus capsularis</name>
    <name type="common">Jute</name>
    <dbReference type="NCBI Taxonomy" id="210143"/>
    <lineage>
        <taxon>Eukaryota</taxon>
        <taxon>Viridiplantae</taxon>
        <taxon>Streptophyta</taxon>
        <taxon>Embryophyta</taxon>
        <taxon>Tracheophyta</taxon>
        <taxon>Spermatophyta</taxon>
        <taxon>Magnoliopsida</taxon>
        <taxon>eudicotyledons</taxon>
        <taxon>Gunneridae</taxon>
        <taxon>Pentapetalae</taxon>
        <taxon>rosids</taxon>
        <taxon>malvids</taxon>
        <taxon>Malvales</taxon>
        <taxon>Malvaceae</taxon>
        <taxon>Grewioideae</taxon>
        <taxon>Apeibeae</taxon>
        <taxon>Corchorus</taxon>
    </lineage>
</organism>
<accession>A0A1R3G7D1</accession>
<dbReference type="OrthoDB" id="10575660at2759"/>
<evidence type="ECO:0000313" key="3">
    <source>
        <dbReference type="Proteomes" id="UP000188268"/>
    </source>
</evidence>